<dbReference type="GO" id="GO:0005634">
    <property type="term" value="C:nucleus"/>
    <property type="evidence" value="ECO:0007669"/>
    <property type="project" value="UniProtKB-SubCell"/>
</dbReference>
<dbReference type="Proteomes" id="UP000663872">
    <property type="component" value="Unassembled WGS sequence"/>
</dbReference>
<evidence type="ECO:0000256" key="8">
    <source>
        <dbReference type="ARBA" id="ARBA00076355"/>
    </source>
</evidence>
<comment type="subcellular location">
    <subcellularLocation>
        <location evidence="2">Cytoplasm</location>
    </subcellularLocation>
    <subcellularLocation>
        <location evidence="1">Nucleus</location>
    </subcellularLocation>
</comment>
<evidence type="ECO:0000256" key="6">
    <source>
        <dbReference type="ARBA" id="ARBA00023242"/>
    </source>
</evidence>
<proteinExistence type="inferred from homology"/>
<name>A0A818LWJ1_9BILA</name>
<evidence type="ECO:0000256" key="7">
    <source>
        <dbReference type="ARBA" id="ARBA00053047"/>
    </source>
</evidence>
<evidence type="ECO:0000256" key="2">
    <source>
        <dbReference type="ARBA" id="ARBA00004496"/>
    </source>
</evidence>
<evidence type="ECO:0000313" key="11">
    <source>
        <dbReference type="Proteomes" id="UP000663872"/>
    </source>
</evidence>
<evidence type="ECO:0000313" key="9">
    <source>
        <dbReference type="EMBL" id="CAF3576612.1"/>
    </source>
</evidence>
<evidence type="ECO:0000256" key="3">
    <source>
        <dbReference type="ARBA" id="ARBA00007073"/>
    </source>
</evidence>
<dbReference type="GO" id="GO:0005737">
    <property type="term" value="C:cytoplasm"/>
    <property type="evidence" value="ECO:0007669"/>
    <property type="project" value="UniProtKB-SubCell"/>
</dbReference>
<keyword evidence="6" id="KW-0539">Nucleus</keyword>
<evidence type="ECO:0000256" key="1">
    <source>
        <dbReference type="ARBA" id="ARBA00004123"/>
    </source>
</evidence>
<accession>A0A818LWJ1</accession>
<dbReference type="InterPro" id="IPR015419">
    <property type="entry name" value="CTAG/Pcc1"/>
</dbReference>
<comment type="similarity">
    <text evidence="3">Belongs to the CTAG/PCC1 family.</text>
</comment>
<gene>
    <name evidence="9" type="ORF">GRG538_LOCUS21502</name>
    <name evidence="10" type="ORF">QYT958_LOCUS11133</name>
</gene>
<evidence type="ECO:0000256" key="5">
    <source>
        <dbReference type="ARBA" id="ARBA00022694"/>
    </source>
</evidence>
<dbReference type="FunFam" id="3.30.310.50:FF:000005">
    <property type="entry name" value="L antigen family member 3"/>
    <property type="match status" value="1"/>
</dbReference>
<dbReference type="Pfam" id="PF09341">
    <property type="entry name" value="Pcc1"/>
    <property type="match status" value="1"/>
</dbReference>
<comment type="function">
    <text evidence="7">Component of the EKC/KEOPS complex that is required for the formation of a threonylcarbamoyl group on adenosine at position 37 (t(6)A37) in tRNAs that read codons beginning with adenine. The complex is probably involved in the transfer of the threonylcarbamoyl moiety of threonylcarbamoyl-AMP (TC-AMP) to the N6 group of A37. LAGE3 functions as a dimerization module for the complex.</text>
</comment>
<dbReference type="AlphaFoldDB" id="A0A818LWJ1"/>
<dbReference type="GO" id="GO:0000408">
    <property type="term" value="C:EKC/KEOPS complex"/>
    <property type="evidence" value="ECO:0007669"/>
    <property type="project" value="TreeGrafter"/>
</dbReference>
<dbReference type="EMBL" id="CAJNYT010003556">
    <property type="protein sequence ID" value="CAF3576612.1"/>
    <property type="molecule type" value="Genomic_DNA"/>
</dbReference>
<dbReference type="GO" id="GO:0070525">
    <property type="term" value="P:tRNA threonylcarbamoyladenosine metabolic process"/>
    <property type="evidence" value="ECO:0007669"/>
    <property type="project" value="TreeGrafter"/>
</dbReference>
<protein>
    <recommendedName>
        <fullName evidence="8">L antigen family member 3</fullName>
    </recommendedName>
</protein>
<dbReference type="Proteomes" id="UP000663848">
    <property type="component" value="Unassembled WGS sequence"/>
</dbReference>
<keyword evidence="4" id="KW-0963">Cytoplasm</keyword>
<dbReference type="EMBL" id="CAJOBR010001281">
    <property type="protein sequence ID" value="CAF4594529.1"/>
    <property type="molecule type" value="Genomic_DNA"/>
</dbReference>
<dbReference type="Gene3D" id="3.30.310.50">
    <property type="entry name" value="Alpha-D-phosphohexomutase, C-terminal domain"/>
    <property type="match status" value="1"/>
</dbReference>
<dbReference type="PANTHER" id="PTHR31283:SF5">
    <property type="entry name" value="EKC_KEOPS COMPLEX SUBUNIT LAGE3"/>
    <property type="match status" value="1"/>
</dbReference>
<keyword evidence="5" id="KW-0819">tRNA processing</keyword>
<evidence type="ECO:0000313" key="10">
    <source>
        <dbReference type="EMBL" id="CAF4594529.1"/>
    </source>
</evidence>
<dbReference type="PANTHER" id="PTHR31283">
    <property type="entry name" value="EKC/KEOPS COMPLEX SUBUNIT PCC1 FAMILY MEMBER"/>
    <property type="match status" value="1"/>
</dbReference>
<dbReference type="GO" id="GO:0008033">
    <property type="term" value="P:tRNA processing"/>
    <property type="evidence" value="ECO:0007669"/>
    <property type="project" value="UniProtKB-KW"/>
</dbReference>
<reference evidence="9" key="1">
    <citation type="submission" date="2021-02" db="EMBL/GenBank/DDBJ databases">
        <authorList>
            <person name="Nowell W R."/>
        </authorList>
    </citation>
    <scope>NUCLEOTIDE SEQUENCE</scope>
</reference>
<comment type="caution">
    <text evidence="9">The sequence shown here is derived from an EMBL/GenBank/DDBJ whole genome shotgun (WGS) entry which is preliminary data.</text>
</comment>
<sequence length="363" mass="42381">MTSKNPAGANKGSVTDDHFALEVDIENRCYNIFDLNIKCSTDALKTFHRCSESILERDPELYNIWIDAHRFYSYAIIEVIENELNTLHHKCIYSNLKPLQGFRWLEGLLLVIGSYSKYLEELNDNDHLDALLNLFYSAWITFFIHNRYAILNLSYPSPPPDANNNNNDCVVVDNPDKKVSNVNVHKTDEQIVRHLDKHLPNFDQILNEAIEVGHQLSSKRLPNLEKFEEFYQLWKNPTACHRRKSSADFSLIIERITSDIDLTSSSDETNFSQKKSINWKMMNFTCELRFPLSTARHAQIIYNTIRIDKEPKKTVERIETLDGNVLNVRFEAHEAKFIRVAVESYIEKVNLILRTIQRFDPKR</sequence>
<evidence type="ECO:0000256" key="4">
    <source>
        <dbReference type="ARBA" id="ARBA00022490"/>
    </source>
</evidence>
<organism evidence="9 11">
    <name type="scientific">Rotaria socialis</name>
    <dbReference type="NCBI Taxonomy" id="392032"/>
    <lineage>
        <taxon>Eukaryota</taxon>
        <taxon>Metazoa</taxon>
        <taxon>Spiralia</taxon>
        <taxon>Gnathifera</taxon>
        <taxon>Rotifera</taxon>
        <taxon>Eurotatoria</taxon>
        <taxon>Bdelloidea</taxon>
        <taxon>Philodinida</taxon>
        <taxon>Philodinidae</taxon>
        <taxon>Rotaria</taxon>
    </lineage>
</organism>